<dbReference type="PANTHER" id="PTHR42756">
    <property type="entry name" value="TRANSCRIPTIONAL REGULATOR, MARR"/>
    <property type="match status" value="1"/>
</dbReference>
<keyword evidence="3" id="KW-0804">Transcription</keyword>
<dbReference type="InterPro" id="IPR000835">
    <property type="entry name" value="HTH_MarR-typ"/>
</dbReference>
<accession>A0ABS2WAX3</accession>
<dbReference type="RefSeq" id="WP_205210410.1">
    <property type="nucleotide sequence ID" value="NZ_JAFFZO010000014.1"/>
</dbReference>
<dbReference type="PRINTS" id="PR00598">
    <property type="entry name" value="HTHMARR"/>
</dbReference>
<keyword evidence="1" id="KW-0805">Transcription regulation</keyword>
<dbReference type="Pfam" id="PF13463">
    <property type="entry name" value="HTH_27"/>
    <property type="match status" value="1"/>
</dbReference>
<gene>
    <name evidence="5" type="ORF">JW498_16030</name>
</gene>
<dbReference type="Proteomes" id="UP000760472">
    <property type="component" value="Unassembled WGS sequence"/>
</dbReference>
<dbReference type="SUPFAM" id="SSF46785">
    <property type="entry name" value="Winged helix' DNA-binding domain"/>
    <property type="match status" value="1"/>
</dbReference>
<dbReference type="SMART" id="SM00347">
    <property type="entry name" value="HTH_MARR"/>
    <property type="match status" value="1"/>
</dbReference>
<dbReference type="InterPro" id="IPR036390">
    <property type="entry name" value="WH_DNA-bd_sf"/>
</dbReference>
<name>A0ABS2WAX3_9GAMM</name>
<dbReference type="PROSITE" id="PS50995">
    <property type="entry name" value="HTH_MARR_2"/>
    <property type="match status" value="1"/>
</dbReference>
<dbReference type="PANTHER" id="PTHR42756:SF1">
    <property type="entry name" value="TRANSCRIPTIONAL REPRESSOR OF EMRAB OPERON"/>
    <property type="match status" value="1"/>
</dbReference>
<protein>
    <submittedName>
        <fullName evidence="5">MarR family transcriptional regulator</fullName>
    </submittedName>
</protein>
<evidence type="ECO:0000259" key="4">
    <source>
        <dbReference type="PROSITE" id="PS50995"/>
    </source>
</evidence>
<evidence type="ECO:0000256" key="3">
    <source>
        <dbReference type="ARBA" id="ARBA00023163"/>
    </source>
</evidence>
<keyword evidence="2" id="KW-0238">DNA-binding</keyword>
<evidence type="ECO:0000256" key="2">
    <source>
        <dbReference type="ARBA" id="ARBA00023125"/>
    </source>
</evidence>
<dbReference type="EMBL" id="JAFFZP010000029">
    <property type="protein sequence ID" value="MBN0988880.1"/>
    <property type="molecule type" value="Genomic_DNA"/>
</dbReference>
<feature type="domain" description="HTH marR-type" evidence="4">
    <location>
        <begin position="18"/>
        <end position="151"/>
    </location>
</feature>
<dbReference type="InterPro" id="IPR036388">
    <property type="entry name" value="WH-like_DNA-bd_sf"/>
</dbReference>
<dbReference type="Gene3D" id="1.10.10.10">
    <property type="entry name" value="Winged helix-like DNA-binding domain superfamily/Winged helix DNA-binding domain"/>
    <property type="match status" value="1"/>
</dbReference>
<evidence type="ECO:0000313" key="5">
    <source>
        <dbReference type="EMBL" id="MBN0988880.1"/>
    </source>
</evidence>
<organism evidence="5 6">
    <name type="scientific">Amphritea pacifica</name>
    <dbReference type="NCBI Taxonomy" id="2811233"/>
    <lineage>
        <taxon>Bacteria</taxon>
        <taxon>Pseudomonadati</taxon>
        <taxon>Pseudomonadota</taxon>
        <taxon>Gammaproteobacteria</taxon>
        <taxon>Oceanospirillales</taxon>
        <taxon>Oceanospirillaceae</taxon>
        <taxon>Amphritea</taxon>
    </lineage>
</organism>
<proteinExistence type="predicted"/>
<evidence type="ECO:0000313" key="6">
    <source>
        <dbReference type="Proteomes" id="UP000760472"/>
    </source>
</evidence>
<keyword evidence="6" id="KW-1185">Reference proteome</keyword>
<reference evidence="5 6" key="1">
    <citation type="submission" date="2021-02" db="EMBL/GenBank/DDBJ databases">
        <title>A novel species of genus Amphritea isolated from a fishpond in China.</title>
        <authorList>
            <person name="Lu H."/>
        </authorList>
    </citation>
    <scope>NUCLEOTIDE SEQUENCE [LARGE SCALE GENOMIC DNA]</scope>
    <source>
        <strain evidence="5 6">RP18W</strain>
    </source>
</reference>
<comment type="caution">
    <text evidence="5">The sequence shown here is derived from an EMBL/GenBank/DDBJ whole genome shotgun (WGS) entry which is preliminary data.</text>
</comment>
<evidence type="ECO:0000256" key="1">
    <source>
        <dbReference type="ARBA" id="ARBA00023015"/>
    </source>
</evidence>
<sequence>MNDKHATQDTKEQHLDLSHYFPYQLATLDTAVSQSISQLYSGRFNLNRQEWRIMAALGNKNAMSAKEIAAHCNLEKMQVSRTISRLRDSELIHQQEDHDDRRYTRLSLTEKGRGIYKKLVPLILAREAFILSALSDEELHQLLGLMEKIRHKALELQQWG</sequence>